<gene>
    <name evidence="1" type="ORF">D5R40_05535</name>
</gene>
<organism evidence="1 2">
    <name type="scientific">Okeania hirsuta</name>
    <dbReference type="NCBI Taxonomy" id="1458930"/>
    <lineage>
        <taxon>Bacteria</taxon>
        <taxon>Bacillati</taxon>
        <taxon>Cyanobacteriota</taxon>
        <taxon>Cyanophyceae</taxon>
        <taxon>Oscillatoriophycideae</taxon>
        <taxon>Oscillatoriales</taxon>
        <taxon>Microcoleaceae</taxon>
        <taxon>Okeania</taxon>
    </lineage>
</organism>
<keyword evidence="2" id="KW-1185">Reference proteome</keyword>
<protein>
    <submittedName>
        <fullName evidence="1">Uncharacterized protein</fullName>
    </submittedName>
</protein>
<comment type="caution">
    <text evidence="1">The sequence shown here is derived from an EMBL/GenBank/DDBJ whole genome shotgun (WGS) entry which is preliminary data.</text>
</comment>
<accession>A0A3N6PH90</accession>
<evidence type="ECO:0000313" key="1">
    <source>
        <dbReference type="EMBL" id="RQH51430.1"/>
    </source>
</evidence>
<reference evidence="1 2" key="1">
    <citation type="journal article" date="2018" name="ACS Chem. Biol.">
        <title>Ketoreductase domain dysfunction expands chemodiversity: malyngamide biosynthesis in the cyanobacterium Okeania hirsuta.</title>
        <authorList>
            <person name="Moss N.A."/>
            <person name="Leao T."/>
            <person name="Rankin M."/>
            <person name="McCullough T.M."/>
            <person name="Qu P."/>
            <person name="Korobeynikov A."/>
            <person name="Smith J.L."/>
            <person name="Gerwick L."/>
            <person name="Gerwick W.H."/>
        </authorList>
    </citation>
    <scope>NUCLEOTIDE SEQUENCE [LARGE SCALE GENOMIC DNA]</scope>
    <source>
        <strain evidence="1 2">PAB10Feb10-1</strain>
    </source>
</reference>
<name>A0A3N6PH90_9CYAN</name>
<sequence length="74" mass="8760">MVYSYYSGFQIDRLQWPKHSPTPYSILPTPAHQQNFVVYLNEKRCKYEVEKPSIEAQRPTIGVDIGIKELYQIR</sequence>
<dbReference type="AlphaFoldDB" id="A0A3N6PH90"/>
<proteinExistence type="predicted"/>
<dbReference type="Proteomes" id="UP000269154">
    <property type="component" value="Unassembled WGS sequence"/>
</dbReference>
<dbReference type="EMBL" id="RCBY01000019">
    <property type="protein sequence ID" value="RQH51430.1"/>
    <property type="molecule type" value="Genomic_DNA"/>
</dbReference>
<evidence type="ECO:0000313" key="2">
    <source>
        <dbReference type="Proteomes" id="UP000269154"/>
    </source>
</evidence>